<dbReference type="GO" id="GO:0016301">
    <property type="term" value="F:kinase activity"/>
    <property type="evidence" value="ECO:0007669"/>
    <property type="project" value="UniProtKB-KW"/>
</dbReference>
<name>K0KAK6_SACES</name>
<dbReference type="AlphaFoldDB" id="K0KAK6"/>
<evidence type="ECO:0000256" key="1">
    <source>
        <dbReference type="ARBA" id="ARBA00010688"/>
    </source>
</evidence>
<gene>
    <name evidence="5" type="ordered locus">BN6_66220</name>
</gene>
<dbReference type="PANTHER" id="PTHR43320">
    <property type="entry name" value="SUGAR KINASE"/>
    <property type="match status" value="1"/>
</dbReference>
<keyword evidence="2" id="KW-0808">Transferase</keyword>
<reference evidence="5 6" key="1">
    <citation type="journal article" date="2012" name="BMC Genomics">
        <title>Complete genome sequence of Saccharothrix espanaensis DSM 44229T and comparison to the other completely sequenced Pseudonocardiaceae.</title>
        <authorList>
            <person name="Strobel T."/>
            <person name="Al-Dilaimi A."/>
            <person name="Blom J."/>
            <person name="Gessner A."/>
            <person name="Kalinowski J."/>
            <person name="Luzhetska M."/>
            <person name="Puhler A."/>
            <person name="Szczepanowski R."/>
            <person name="Bechthold A."/>
            <person name="Ruckert C."/>
        </authorList>
    </citation>
    <scope>NUCLEOTIDE SEQUENCE [LARGE SCALE GENOMIC DNA]</scope>
    <source>
        <strain evidence="6">ATCC 51144 / DSM 44229 / JCM 9112 / NBRC 15066 / NRRL 15764</strain>
    </source>
</reference>
<keyword evidence="3" id="KW-0418">Kinase</keyword>
<evidence type="ECO:0000256" key="3">
    <source>
        <dbReference type="ARBA" id="ARBA00022777"/>
    </source>
</evidence>
<dbReference type="PANTHER" id="PTHR43320:SF2">
    <property type="entry name" value="2-DEHYDRO-3-DEOXYGLUCONOKINASE_2-DEHYDRO-3-DEOXYGALACTONOKINASE"/>
    <property type="match status" value="1"/>
</dbReference>
<dbReference type="Pfam" id="PF00294">
    <property type="entry name" value="PfkB"/>
    <property type="match status" value="1"/>
</dbReference>
<dbReference type="SUPFAM" id="SSF53613">
    <property type="entry name" value="Ribokinase-like"/>
    <property type="match status" value="1"/>
</dbReference>
<organism evidence="5 6">
    <name type="scientific">Saccharothrix espanaensis (strain ATCC 51144 / DSM 44229 / JCM 9112 / NBRC 15066 / NRRL 15764)</name>
    <dbReference type="NCBI Taxonomy" id="1179773"/>
    <lineage>
        <taxon>Bacteria</taxon>
        <taxon>Bacillati</taxon>
        <taxon>Actinomycetota</taxon>
        <taxon>Actinomycetes</taxon>
        <taxon>Pseudonocardiales</taxon>
        <taxon>Pseudonocardiaceae</taxon>
        <taxon>Saccharothrix</taxon>
    </lineage>
</organism>
<dbReference type="BioCyc" id="SESP1179773:BN6_RS31905-MONOMER"/>
<dbReference type="InterPro" id="IPR029056">
    <property type="entry name" value="Ribokinase-like"/>
</dbReference>
<protein>
    <submittedName>
        <fullName evidence="5">PfkB domain protein</fullName>
    </submittedName>
</protein>
<comment type="similarity">
    <text evidence="1">Belongs to the carbohydrate kinase PfkB family.</text>
</comment>
<dbReference type="InterPro" id="IPR052700">
    <property type="entry name" value="Carb_kinase_PfkB-like"/>
</dbReference>
<dbReference type="InterPro" id="IPR011611">
    <property type="entry name" value="PfkB_dom"/>
</dbReference>
<evidence type="ECO:0000259" key="4">
    <source>
        <dbReference type="Pfam" id="PF00294"/>
    </source>
</evidence>
<sequence>MVDVHCLAPHVAYSATAIARCDDELCNIRLPPRQSKGSEERMRFDLTGGVVCLGETMVVLVPAEPGPVREVRTWTRAVGGAESNVAIHLARLGLRSRWVGAVGDDAFGGAVLDFVRGAGVDVSGVRVDPTRPTGLYVKEADAAGSPVRYYRRGSAASAMGPDTLDRLDLDGVRLLHLSGITAALSESCLGLLREALSRPRRHLVSFDLNWRPALWPDRDPSVLLELADAADIVLTGADEAEAVWGTGDPAKLRTLLPTPRAIVVKQGDQGATLVEDDVVTYQEALKVDVVEPVGAGDGFAAGYLAAHLAGLEPTRRLRAGHLQAAAALLTSEDVGEPLPAGVTGPLLDADPATWAAAHLRRAVG</sequence>
<dbReference type="EMBL" id="HE804045">
    <property type="protein sequence ID" value="CCH33859.1"/>
    <property type="molecule type" value="Genomic_DNA"/>
</dbReference>
<dbReference type="PATRIC" id="fig|1179773.3.peg.6672"/>
<evidence type="ECO:0000256" key="2">
    <source>
        <dbReference type="ARBA" id="ARBA00022679"/>
    </source>
</evidence>
<accession>K0KAK6</accession>
<dbReference type="Proteomes" id="UP000006281">
    <property type="component" value="Chromosome"/>
</dbReference>
<dbReference type="Gene3D" id="3.40.1190.20">
    <property type="match status" value="1"/>
</dbReference>
<keyword evidence="6" id="KW-1185">Reference proteome</keyword>
<dbReference type="KEGG" id="sesp:BN6_66220"/>
<proteinExistence type="inferred from homology"/>
<dbReference type="CDD" id="cd01166">
    <property type="entry name" value="KdgK"/>
    <property type="match status" value="1"/>
</dbReference>
<dbReference type="eggNOG" id="COG0524">
    <property type="taxonomic scope" value="Bacteria"/>
</dbReference>
<evidence type="ECO:0000313" key="6">
    <source>
        <dbReference type="Proteomes" id="UP000006281"/>
    </source>
</evidence>
<feature type="domain" description="Carbohydrate kinase PfkB" evidence="4">
    <location>
        <begin position="50"/>
        <end position="331"/>
    </location>
</feature>
<evidence type="ECO:0000313" key="5">
    <source>
        <dbReference type="EMBL" id="CCH33859.1"/>
    </source>
</evidence>
<dbReference type="HOGENOM" id="CLU_027634_6_0_11"/>
<dbReference type="STRING" id="1179773.BN6_66220"/>